<evidence type="ECO:0000313" key="3">
    <source>
        <dbReference type="Proteomes" id="UP000037288"/>
    </source>
</evidence>
<organism evidence="2 3">
    <name type="scientific">Streptomyces caatingaensis</name>
    <dbReference type="NCBI Taxonomy" id="1678637"/>
    <lineage>
        <taxon>Bacteria</taxon>
        <taxon>Bacillati</taxon>
        <taxon>Actinomycetota</taxon>
        <taxon>Actinomycetes</taxon>
        <taxon>Kitasatosporales</taxon>
        <taxon>Streptomycetaceae</taxon>
        <taxon>Streptomyces</taxon>
    </lineage>
</organism>
<accession>A0A0K9X9W8</accession>
<dbReference type="PATRIC" id="fig|1678637.3.peg.6361"/>
<protein>
    <submittedName>
        <fullName evidence="2">Uncharacterized protein</fullName>
    </submittedName>
</protein>
<reference evidence="3" key="1">
    <citation type="submission" date="2015-07" db="EMBL/GenBank/DDBJ databases">
        <title>Draft genome sequence of Streptomyces sp. CMAA 1322, a bacterium isolated from Caatinga biome, from dry forest semiarid of Brazil.</title>
        <authorList>
            <person name="Santos S.N."/>
            <person name="Gacesa R."/>
            <person name="Taketani R.G."/>
            <person name="Long P.F."/>
            <person name="Melo I.S."/>
        </authorList>
    </citation>
    <scope>NUCLEOTIDE SEQUENCE [LARGE SCALE GENOMIC DNA]</scope>
    <source>
        <strain evidence="3">CMAA 1322</strain>
    </source>
</reference>
<evidence type="ECO:0000256" key="1">
    <source>
        <dbReference type="SAM" id="MobiDB-lite"/>
    </source>
</evidence>
<proteinExistence type="predicted"/>
<dbReference type="Proteomes" id="UP000037288">
    <property type="component" value="Unassembled WGS sequence"/>
</dbReference>
<evidence type="ECO:0000313" key="2">
    <source>
        <dbReference type="EMBL" id="KNB49452.1"/>
    </source>
</evidence>
<feature type="region of interest" description="Disordered" evidence="1">
    <location>
        <begin position="49"/>
        <end position="72"/>
    </location>
</feature>
<comment type="caution">
    <text evidence="2">The sequence shown here is derived from an EMBL/GenBank/DDBJ whole genome shotgun (WGS) entry which is preliminary data.</text>
</comment>
<dbReference type="STRING" id="1678637.AC230_29865"/>
<gene>
    <name evidence="2" type="ORF">AC230_29865</name>
</gene>
<dbReference type="RefSeq" id="WP_049719404.1">
    <property type="nucleotide sequence ID" value="NZ_LFXA01000018.1"/>
</dbReference>
<dbReference type="AlphaFoldDB" id="A0A0K9X9W8"/>
<sequence length="108" mass="11047">MLAGYAVVTGGTLLLGRHRADAHDPPPPDAAAELTALAERVAGECVRSARALDRPRAPGPLADPNPAHASGPLRVAERTSTADLLLIADAEAWLTAVARDAVRARGAG</sequence>
<dbReference type="EMBL" id="LFXA01000018">
    <property type="protein sequence ID" value="KNB49452.1"/>
    <property type="molecule type" value="Genomic_DNA"/>
</dbReference>
<keyword evidence="3" id="KW-1185">Reference proteome</keyword>
<name>A0A0K9X9W8_9ACTN</name>